<keyword evidence="2 7" id="KW-0479">Metal-binding</keyword>
<dbReference type="PANTHER" id="PTHR30454:SF0">
    <property type="entry name" value="4-HYDROXY-3-METHYLBUT-2-EN-1-YL DIPHOSPHATE SYNTHASE (FERREDOXIN), CHLOROPLASTIC"/>
    <property type="match status" value="1"/>
</dbReference>
<reference evidence="11" key="1">
    <citation type="submission" date="2018-05" db="EMBL/GenBank/DDBJ databases">
        <title>Genome Sequencing of selected type strains of the family Eggerthellaceae.</title>
        <authorList>
            <person name="Danylec N."/>
            <person name="Stoll D.A."/>
            <person name="Doetsch A."/>
            <person name="Huch M."/>
        </authorList>
    </citation>
    <scope>NUCLEOTIDE SEQUENCE [LARGE SCALE GENOMIC DNA]</scope>
    <source>
        <strain evidence="11">DSM 22006</strain>
    </source>
</reference>
<dbReference type="PIRSF" id="PIRSF004640">
    <property type="entry name" value="IspG"/>
    <property type="match status" value="1"/>
</dbReference>
<protein>
    <recommendedName>
        <fullName evidence="7">4-hydroxy-3-methylbut-2-en-1-yl diphosphate synthase (flavodoxin)</fullName>
        <ecNumber evidence="7">1.17.7.3</ecNumber>
    </recommendedName>
    <alternativeName>
        <fullName evidence="7">1-hydroxy-2-methyl-2-(E)-butenyl 4-diphosphate synthase</fullName>
    </alternativeName>
</protein>
<dbReference type="InterPro" id="IPR058579">
    <property type="entry name" value="IspG_C"/>
</dbReference>
<evidence type="ECO:0000256" key="1">
    <source>
        <dbReference type="ARBA" id="ARBA00022485"/>
    </source>
</evidence>
<dbReference type="NCBIfam" id="NF001540">
    <property type="entry name" value="PRK00366.1"/>
    <property type="match status" value="1"/>
</dbReference>
<keyword evidence="3 7" id="KW-0560">Oxidoreductase</keyword>
<dbReference type="HAMAP" id="MF_00159">
    <property type="entry name" value="IspG"/>
    <property type="match status" value="1"/>
</dbReference>
<dbReference type="Proteomes" id="UP000271472">
    <property type="component" value="Unassembled WGS sequence"/>
</dbReference>
<evidence type="ECO:0000256" key="5">
    <source>
        <dbReference type="ARBA" id="ARBA00023014"/>
    </source>
</evidence>
<dbReference type="GO" id="GO:0046429">
    <property type="term" value="F:4-hydroxy-3-methylbut-2-en-1-yl diphosphate synthase activity (ferredoxin)"/>
    <property type="evidence" value="ECO:0007669"/>
    <property type="project" value="UniProtKB-UniRule"/>
</dbReference>
<comment type="caution">
    <text evidence="10">The sequence shown here is derived from an EMBL/GenBank/DDBJ whole genome shotgun (WGS) entry which is preliminary data.</text>
</comment>
<proteinExistence type="inferred from homology"/>
<dbReference type="Gene3D" id="3.20.20.20">
    <property type="entry name" value="Dihydropteroate synthase-like"/>
    <property type="match status" value="1"/>
</dbReference>
<dbReference type="GO" id="GO:0141197">
    <property type="term" value="F:4-hydroxy-3-methylbut-2-enyl-diphosphate synthase activity (flavodoxin)"/>
    <property type="evidence" value="ECO:0007669"/>
    <property type="project" value="UniProtKB-EC"/>
</dbReference>
<comment type="similarity">
    <text evidence="7">Belongs to the IspG family.</text>
</comment>
<comment type="function">
    <text evidence="7">Converts 2C-methyl-D-erythritol 2,4-cyclodiphosphate (ME-2,4cPP) into 1-hydroxy-2-methyl-2-(E)-butenyl 4-diphosphate.</text>
</comment>
<dbReference type="SUPFAM" id="SSF51604">
    <property type="entry name" value="Enolase C-terminal domain-like"/>
    <property type="match status" value="1"/>
</dbReference>
<dbReference type="InterPro" id="IPR045854">
    <property type="entry name" value="NO2/SO3_Rdtase_4Fe4S_sf"/>
</dbReference>
<dbReference type="SUPFAM" id="SSF56014">
    <property type="entry name" value="Nitrite and sulphite reductase 4Fe-4S domain-like"/>
    <property type="match status" value="1"/>
</dbReference>
<evidence type="ECO:0000256" key="4">
    <source>
        <dbReference type="ARBA" id="ARBA00023004"/>
    </source>
</evidence>
<keyword evidence="5 7" id="KW-0411">Iron-sulfur</keyword>
<comment type="cofactor">
    <cofactor evidence="7">
        <name>[4Fe-4S] cluster</name>
        <dbReference type="ChEBI" id="CHEBI:49883"/>
    </cofactor>
    <text evidence="7">Binds 1 [4Fe-4S] cluster.</text>
</comment>
<dbReference type="InterPro" id="IPR036849">
    <property type="entry name" value="Enolase-like_C_sf"/>
</dbReference>
<feature type="binding site" evidence="7">
    <location>
        <position position="363"/>
    </location>
    <ligand>
        <name>[4Fe-4S] cluster</name>
        <dbReference type="ChEBI" id="CHEBI:49883"/>
    </ligand>
</feature>
<dbReference type="InterPro" id="IPR004588">
    <property type="entry name" value="IspG_bac-typ"/>
</dbReference>
<feature type="domain" description="IspG C-terminal" evidence="9">
    <location>
        <begin position="317"/>
        <end position="405"/>
    </location>
</feature>
<keyword evidence="1 7" id="KW-0004">4Fe-4S</keyword>
<evidence type="ECO:0000256" key="6">
    <source>
        <dbReference type="ARBA" id="ARBA00023229"/>
    </source>
</evidence>
<dbReference type="PANTHER" id="PTHR30454">
    <property type="entry name" value="4-HYDROXY-3-METHYLBUT-2-EN-1-YL DIPHOSPHATE SYNTHASE"/>
    <property type="match status" value="1"/>
</dbReference>
<accession>A0A3N0IB77</accession>
<evidence type="ECO:0000256" key="2">
    <source>
        <dbReference type="ARBA" id="ARBA00022723"/>
    </source>
</evidence>
<comment type="pathway">
    <text evidence="7">Isoprenoid biosynthesis; isopentenyl diphosphate biosynthesis via DXP pathway; isopentenyl diphosphate from 1-deoxy-D-xylulose 5-phosphate: step 5/6.</text>
</comment>
<dbReference type="GO" id="GO:0016114">
    <property type="term" value="P:terpenoid biosynthetic process"/>
    <property type="evidence" value="ECO:0007669"/>
    <property type="project" value="InterPro"/>
</dbReference>
<feature type="binding site" evidence="7">
    <location>
        <position position="324"/>
    </location>
    <ligand>
        <name>[4Fe-4S] cluster</name>
        <dbReference type="ChEBI" id="CHEBI:49883"/>
    </ligand>
</feature>
<dbReference type="OrthoDB" id="9803214at2"/>
<dbReference type="InterPro" id="IPR016425">
    <property type="entry name" value="IspG_bac"/>
</dbReference>
<dbReference type="GO" id="GO:0019288">
    <property type="term" value="P:isopentenyl diphosphate biosynthetic process, methylerythritol 4-phosphate pathway"/>
    <property type="evidence" value="ECO:0007669"/>
    <property type="project" value="UniProtKB-UniRule"/>
</dbReference>
<feature type="binding site" evidence="7">
    <location>
        <position position="356"/>
    </location>
    <ligand>
        <name>[4Fe-4S] cluster</name>
        <dbReference type="ChEBI" id="CHEBI:49883"/>
    </ligand>
</feature>
<gene>
    <name evidence="7" type="primary">ispG</name>
    <name evidence="10" type="ORF">DMP05_06865</name>
</gene>
<evidence type="ECO:0000259" key="9">
    <source>
        <dbReference type="Pfam" id="PF26540"/>
    </source>
</evidence>
<evidence type="ECO:0000256" key="7">
    <source>
        <dbReference type="HAMAP-Rule" id="MF_00159"/>
    </source>
</evidence>
<dbReference type="GO" id="GO:0051539">
    <property type="term" value="F:4 iron, 4 sulfur cluster binding"/>
    <property type="evidence" value="ECO:0007669"/>
    <property type="project" value="UniProtKB-UniRule"/>
</dbReference>
<evidence type="ECO:0000256" key="3">
    <source>
        <dbReference type="ARBA" id="ARBA00023002"/>
    </source>
</evidence>
<comment type="catalytic activity">
    <reaction evidence="7">
        <text>(2E)-4-hydroxy-3-methylbut-2-enyl diphosphate + oxidized [flavodoxin] + H2O + 2 H(+) = 2-C-methyl-D-erythritol 2,4-cyclic diphosphate + reduced [flavodoxin]</text>
        <dbReference type="Rhea" id="RHEA:43604"/>
        <dbReference type="Rhea" id="RHEA-COMP:10622"/>
        <dbReference type="Rhea" id="RHEA-COMP:10623"/>
        <dbReference type="ChEBI" id="CHEBI:15377"/>
        <dbReference type="ChEBI" id="CHEBI:15378"/>
        <dbReference type="ChEBI" id="CHEBI:57618"/>
        <dbReference type="ChEBI" id="CHEBI:58210"/>
        <dbReference type="ChEBI" id="CHEBI:58483"/>
        <dbReference type="ChEBI" id="CHEBI:128753"/>
        <dbReference type="EC" id="1.17.7.3"/>
    </reaction>
</comment>
<evidence type="ECO:0000313" key="11">
    <source>
        <dbReference type="Proteomes" id="UP000271472"/>
    </source>
</evidence>
<evidence type="ECO:0000313" key="10">
    <source>
        <dbReference type="EMBL" id="RNM34259.1"/>
    </source>
</evidence>
<keyword evidence="11" id="KW-1185">Reference proteome</keyword>
<dbReference type="Gene3D" id="3.30.413.10">
    <property type="entry name" value="Sulfite Reductase Hemoprotein, domain 1"/>
    <property type="match status" value="1"/>
</dbReference>
<dbReference type="EMBL" id="QIBZ01000011">
    <property type="protein sequence ID" value="RNM34259.1"/>
    <property type="molecule type" value="Genomic_DNA"/>
</dbReference>
<dbReference type="AlphaFoldDB" id="A0A3N0IB77"/>
<dbReference type="Pfam" id="PF04551">
    <property type="entry name" value="GcpE"/>
    <property type="match status" value="1"/>
</dbReference>
<dbReference type="EC" id="1.17.7.3" evidence="7"/>
<keyword evidence="6 7" id="KW-0414">Isoprene biosynthesis</keyword>
<dbReference type="Pfam" id="PF26540">
    <property type="entry name" value="GcpE_C"/>
    <property type="match status" value="1"/>
</dbReference>
<dbReference type="InterPro" id="IPR058578">
    <property type="entry name" value="IspG_TIM"/>
</dbReference>
<dbReference type="NCBIfam" id="TIGR00612">
    <property type="entry name" value="ispG_gcpE"/>
    <property type="match status" value="1"/>
</dbReference>
<feature type="domain" description="IspG TIM-barrel" evidence="8">
    <location>
        <begin position="62"/>
        <end position="303"/>
    </location>
</feature>
<dbReference type="UniPathway" id="UPA00056">
    <property type="reaction ID" value="UER00096"/>
</dbReference>
<name>A0A3N0IB77_9ACTN</name>
<feature type="binding site" evidence="7">
    <location>
        <position position="321"/>
    </location>
    <ligand>
        <name>[4Fe-4S] cluster</name>
        <dbReference type="ChEBI" id="CHEBI:49883"/>
    </ligand>
</feature>
<organism evidence="10 11">
    <name type="scientific">Slackia isoflavoniconvertens</name>
    <dbReference type="NCBI Taxonomy" id="572010"/>
    <lineage>
        <taxon>Bacteria</taxon>
        <taxon>Bacillati</taxon>
        <taxon>Actinomycetota</taxon>
        <taxon>Coriobacteriia</taxon>
        <taxon>Eggerthellales</taxon>
        <taxon>Eggerthellaceae</taxon>
        <taxon>Slackia</taxon>
    </lineage>
</organism>
<dbReference type="GO" id="GO:0005506">
    <property type="term" value="F:iron ion binding"/>
    <property type="evidence" value="ECO:0007669"/>
    <property type="project" value="InterPro"/>
</dbReference>
<dbReference type="InterPro" id="IPR011005">
    <property type="entry name" value="Dihydropteroate_synth-like_sf"/>
</dbReference>
<keyword evidence="4 7" id="KW-0408">Iron</keyword>
<sequence length="407" mass="42237">MPSVDAQVNAASTDAALASGASPARLSAAAATSAAAGVNAAVASGAAVSPRDVASLRPNQRTRRVNVGGVPMGGGAPCVVQSMLNAPADDVEANLRQIRALEAAGCEVVRMAIPRRAYLDQFAEVCAKSPLPVVADVHVDAGIAIEAARRGAAKLRINPGNIGGWEKTDEVIEAARAAHIPIRVGVNAGSLDDALKARADLTLPEKLAASAVEYVRHFEQRDFGDVVVSAKAHDVQATIATYRALAQEIPQVPLHIGITEAGTLMQGVIKSACGLGILLNEGIGDTMRISLTDEPTEEVRACWMLLAALDLRRRGPEIISCPTCGRCQVNLIDLAKKVDGRLANRVEPVKVAVMGCVVNGPGEAADADLGVACGAGSGVVFKRGEVLRKVPEADIVDALMEELEKLV</sequence>
<evidence type="ECO:0000259" key="8">
    <source>
        <dbReference type="Pfam" id="PF04551"/>
    </source>
</evidence>